<comment type="caution">
    <text evidence="2">The sequence shown here is derived from an EMBL/GenBank/DDBJ whole genome shotgun (WGS) entry which is preliminary data.</text>
</comment>
<feature type="compositionally biased region" description="Polar residues" evidence="1">
    <location>
        <begin position="39"/>
        <end position="48"/>
    </location>
</feature>
<accession>A0A9P1GWA4</accession>
<dbReference type="OrthoDB" id="3439035at2759"/>
<evidence type="ECO:0000313" key="2">
    <source>
        <dbReference type="EMBL" id="CAI4211879.1"/>
    </source>
</evidence>
<feature type="compositionally biased region" description="Polar residues" evidence="1">
    <location>
        <begin position="83"/>
        <end position="105"/>
    </location>
</feature>
<feature type="compositionally biased region" description="Basic and acidic residues" evidence="1">
    <location>
        <begin position="17"/>
        <end position="38"/>
    </location>
</feature>
<reference evidence="2" key="1">
    <citation type="submission" date="2022-11" db="EMBL/GenBank/DDBJ databases">
        <authorList>
            <person name="Scott C."/>
            <person name="Bruce N."/>
        </authorList>
    </citation>
    <scope>NUCLEOTIDE SEQUENCE</scope>
</reference>
<evidence type="ECO:0000313" key="3">
    <source>
        <dbReference type="Proteomes" id="UP000838763"/>
    </source>
</evidence>
<feature type="compositionally biased region" description="Basic and acidic residues" evidence="1">
    <location>
        <begin position="106"/>
        <end position="116"/>
    </location>
</feature>
<sequence>MGEIQALEREIDNLLPNRWDRPKNTKLDEIRAREKEIMSNKSVGQESTAFYDAASANRPSYGLGQGEQIPHTPVTIYRKGRQDNISNTKAPSVEDSSNKASTNSNRDSDVPRDRQINDLATQDSSRELLQRLHLHSIPALSSDEDEPKDDGAADETPRPKRQQDILAMPTPRIIGAYVGTPATIKVGRVEDDKPTRPPLRLNPREPSRSTGDEETARAILEDLKDKLLEEVTKDQEKKRPGRSSKERTPDGGSDLEALNRMTKSVTSSLRDLHAVKRGIDRLSDQVNLPDLNPADQGAEPTAKPVAPAGSDAIDEKTLAKATELLKAELLKSGPFPPAVSNPDQAAVVHYPQLYTNRPFRLTLLGLVTGLFTLWCVAESAMCAQYCRPAICSEPPCVWSPDDPTRLADEWDDLVADASDLLHGVDIRTTNPDELDFRDRRQYRRRMRKKGLLKQRAESPAHKEKWDAWHAARIATERASAAREMGYDVYDESESMGDDAKG</sequence>
<dbReference type="AlphaFoldDB" id="A0A9P1GWA4"/>
<feature type="compositionally biased region" description="Basic and acidic residues" evidence="1">
    <location>
        <begin position="202"/>
        <end position="249"/>
    </location>
</feature>
<dbReference type="Proteomes" id="UP000838763">
    <property type="component" value="Unassembled WGS sequence"/>
</dbReference>
<keyword evidence="3" id="KW-1185">Reference proteome</keyword>
<proteinExistence type="predicted"/>
<feature type="region of interest" description="Disordered" evidence="1">
    <location>
        <begin position="286"/>
        <end position="309"/>
    </location>
</feature>
<organism evidence="2 3">
    <name type="scientific">Parascedosporium putredinis</name>
    <dbReference type="NCBI Taxonomy" id="1442378"/>
    <lineage>
        <taxon>Eukaryota</taxon>
        <taxon>Fungi</taxon>
        <taxon>Dikarya</taxon>
        <taxon>Ascomycota</taxon>
        <taxon>Pezizomycotina</taxon>
        <taxon>Sordariomycetes</taxon>
        <taxon>Hypocreomycetidae</taxon>
        <taxon>Microascales</taxon>
        <taxon>Microascaceae</taxon>
        <taxon>Parascedosporium</taxon>
    </lineage>
</organism>
<feature type="region of interest" description="Disordered" evidence="1">
    <location>
        <begin position="17"/>
        <end position="258"/>
    </location>
</feature>
<name>A0A9P1GWA4_9PEZI</name>
<gene>
    <name evidence="2" type="ORF">PPNO1_LOCUS1651</name>
</gene>
<dbReference type="EMBL" id="CALLCH030000003">
    <property type="protein sequence ID" value="CAI4211879.1"/>
    <property type="molecule type" value="Genomic_DNA"/>
</dbReference>
<evidence type="ECO:0000256" key="1">
    <source>
        <dbReference type="SAM" id="MobiDB-lite"/>
    </source>
</evidence>
<feature type="compositionally biased region" description="Basic and acidic residues" evidence="1">
    <location>
        <begin position="149"/>
        <end position="163"/>
    </location>
</feature>
<protein>
    <submittedName>
        <fullName evidence="2">Uncharacterized protein</fullName>
    </submittedName>
</protein>